<dbReference type="EMBL" id="PPSK01000007">
    <property type="protein sequence ID" value="POB03644.1"/>
    <property type="molecule type" value="Genomic_DNA"/>
</dbReference>
<protein>
    <submittedName>
        <fullName evidence="4">DUF1768 domain-containing protein</fullName>
    </submittedName>
</protein>
<dbReference type="AlphaFoldDB" id="A0A2P4EVM4"/>
<feature type="domain" description="NADAR" evidence="3">
    <location>
        <begin position="33"/>
        <end position="191"/>
    </location>
</feature>
<dbReference type="Proteomes" id="UP000243451">
    <property type="component" value="Unassembled WGS sequence"/>
</dbReference>
<accession>A0A2P4EVM4</accession>
<dbReference type="NCBIfam" id="TIGR02464">
    <property type="entry name" value="ribofla_fusion"/>
    <property type="match status" value="1"/>
</dbReference>
<proteinExistence type="predicted"/>
<evidence type="ECO:0000313" key="4">
    <source>
        <dbReference type="EMBL" id="POB03644.1"/>
    </source>
</evidence>
<organism evidence="4 5">
    <name type="scientific">Halopseudomonas oceani</name>
    <dbReference type="NCBI Taxonomy" id="1708783"/>
    <lineage>
        <taxon>Bacteria</taxon>
        <taxon>Pseudomonadati</taxon>
        <taxon>Pseudomonadota</taxon>
        <taxon>Gammaproteobacteria</taxon>
        <taxon>Pseudomonadales</taxon>
        <taxon>Pseudomonadaceae</taxon>
        <taxon>Halopseudomonas</taxon>
    </lineage>
</organism>
<comment type="caution">
    <text evidence="4">The sequence shown here is derived from an EMBL/GenBank/DDBJ whole genome shotgun (WGS) entry which is preliminary data.</text>
</comment>
<evidence type="ECO:0000313" key="5">
    <source>
        <dbReference type="Proteomes" id="UP000243451"/>
    </source>
</evidence>
<name>A0A2P4EVM4_9GAMM</name>
<dbReference type="OrthoDB" id="67297at2"/>
<evidence type="ECO:0000256" key="1">
    <source>
        <dbReference type="ARBA" id="ARBA00000022"/>
    </source>
</evidence>
<dbReference type="InterPro" id="IPR012816">
    <property type="entry name" value="NADAR"/>
</dbReference>
<evidence type="ECO:0000259" key="3">
    <source>
        <dbReference type="Pfam" id="PF08719"/>
    </source>
</evidence>
<dbReference type="Pfam" id="PF08719">
    <property type="entry name" value="NADAR"/>
    <property type="match status" value="1"/>
</dbReference>
<sequence length="193" mass="21653">MGWQTDSGTAVNIRSTAQLIDWVNHGNKVKYVFFWGHQEKGSEVTKSCFSQWYDAGFEVDGQSFLTAEHYMMYQKARLFADGAACERVLAAGNPAKAKAVGREVVGFDQQRWEEARFEIVIDANMAKFSQNPELKAFLLGTEDRVLVEASPVDRIWGIGLAQDAAAAENPNSWKGLNLLGFALMEVRERLRRS</sequence>
<reference evidence="4 5" key="1">
    <citation type="submission" date="2018-01" db="EMBL/GenBank/DDBJ databases">
        <title>Draft genome of the type strain Pseudomonas oceani DSM 100277 isolated from the deep water in Okinawa trough, northwestern Pacific Ocean.</title>
        <authorList>
            <person name="Gomila M."/>
            <person name="Mulet M."/>
            <person name="Garcia-Valdes E."/>
            <person name="Lalucat J."/>
        </authorList>
    </citation>
    <scope>NUCLEOTIDE SEQUENCE [LARGE SCALE GENOMIC DNA]</scope>
    <source>
        <strain evidence="4 5">DSM 100277</strain>
    </source>
</reference>
<gene>
    <name evidence="4" type="ORF">C1949_09750</name>
</gene>
<comment type="catalytic activity">
    <reaction evidence="2">
        <text>2,5-diamino-6-hydroxy-4-(5-phosphoribosylamino)-pyrimidine + H2O = 2,5,6-triamino-4-hydroxypyrimidine + D-ribose 5-phosphate</text>
        <dbReference type="Rhea" id="RHEA:23436"/>
        <dbReference type="ChEBI" id="CHEBI:15377"/>
        <dbReference type="ChEBI" id="CHEBI:58614"/>
        <dbReference type="ChEBI" id="CHEBI:78346"/>
        <dbReference type="ChEBI" id="CHEBI:137796"/>
    </reaction>
</comment>
<evidence type="ECO:0000256" key="2">
    <source>
        <dbReference type="ARBA" id="ARBA00000751"/>
    </source>
</evidence>
<keyword evidence="5" id="KW-1185">Reference proteome</keyword>
<dbReference type="InterPro" id="IPR037238">
    <property type="entry name" value="YbiA-like_sf"/>
</dbReference>
<dbReference type="SUPFAM" id="SSF143990">
    <property type="entry name" value="YbiA-like"/>
    <property type="match status" value="1"/>
</dbReference>
<dbReference type="CDD" id="cd15457">
    <property type="entry name" value="NADAR"/>
    <property type="match status" value="1"/>
</dbReference>
<comment type="catalytic activity">
    <reaction evidence="1">
        <text>5-amino-6-(5-phospho-D-ribosylamino)uracil + H2O = 5,6-diaminouracil + D-ribose 5-phosphate</text>
        <dbReference type="Rhea" id="RHEA:55020"/>
        <dbReference type="ChEBI" id="CHEBI:15377"/>
        <dbReference type="ChEBI" id="CHEBI:46252"/>
        <dbReference type="ChEBI" id="CHEBI:58453"/>
        <dbReference type="ChEBI" id="CHEBI:78346"/>
    </reaction>
</comment>
<dbReference type="Gene3D" id="1.10.357.40">
    <property type="entry name" value="YbiA-like"/>
    <property type="match status" value="1"/>
</dbReference>